<dbReference type="SUPFAM" id="SSF48264">
    <property type="entry name" value="Cytochrome P450"/>
    <property type="match status" value="1"/>
</dbReference>
<name>A0AAW2WV53_9LAMI</name>
<organism evidence="1">
    <name type="scientific">Sesamum latifolium</name>
    <dbReference type="NCBI Taxonomy" id="2727402"/>
    <lineage>
        <taxon>Eukaryota</taxon>
        <taxon>Viridiplantae</taxon>
        <taxon>Streptophyta</taxon>
        <taxon>Embryophyta</taxon>
        <taxon>Tracheophyta</taxon>
        <taxon>Spermatophyta</taxon>
        <taxon>Magnoliopsida</taxon>
        <taxon>eudicotyledons</taxon>
        <taxon>Gunneridae</taxon>
        <taxon>Pentapetalae</taxon>
        <taxon>asterids</taxon>
        <taxon>lamiids</taxon>
        <taxon>Lamiales</taxon>
        <taxon>Pedaliaceae</taxon>
        <taxon>Sesamum</taxon>
    </lineage>
</organism>
<dbReference type="EMBL" id="JACGWN010000006">
    <property type="protein sequence ID" value="KAL0445752.1"/>
    <property type="molecule type" value="Genomic_DNA"/>
</dbReference>
<dbReference type="InterPro" id="IPR036396">
    <property type="entry name" value="Cyt_P450_sf"/>
</dbReference>
<sequence>MAKEILQKHDSEFMGRPIPDTVTAEKGYELAFPWLPTGMQWRKLRKIFNSHIFMPQELDSLRHLQHDVEKTLVECSVEAQEHGEAIYTWRNSSRTRYRSTFIFNCSDKRNNEDAPGIATPPTIGPSKM</sequence>
<comment type="caution">
    <text evidence="1">The sequence shown here is derived from an EMBL/GenBank/DDBJ whole genome shotgun (WGS) entry which is preliminary data.</text>
</comment>
<proteinExistence type="predicted"/>
<dbReference type="GO" id="GO:0004497">
    <property type="term" value="F:monooxygenase activity"/>
    <property type="evidence" value="ECO:0007669"/>
    <property type="project" value="InterPro"/>
</dbReference>
<evidence type="ECO:0008006" key="2">
    <source>
        <dbReference type="Google" id="ProtNLM"/>
    </source>
</evidence>
<dbReference type="GO" id="GO:0005506">
    <property type="term" value="F:iron ion binding"/>
    <property type="evidence" value="ECO:0007669"/>
    <property type="project" value="InterPro"/>
</dbReference>
<dbReference type="AlphaFoldDB" id="A0AAW2WV53"/>
<evidence type="ECO:0000313" key="1">
    <source>
        <dbReference type="EMBL" id="KAL0445752.1"/>
    </source>
</evidence>
<protein>
    <recommendedName>
        <fullName evidence="2">Cytochrome P450</fullName>
    </recommendedName>
</protein>
<dbReference type="PANTHER" id="PTHR24299">
    <property type="entry name" value="CYTOCHROME P450 FAMILY 1"/>
    <property type="match status" value="1"/>
</dbReference>
<reference evidence="1" key="2">
    <citation type="journal article" date="2024" name="Plant">
        <title>Genomic evolution and insights into agronomic trait innovations of Sesamum species.</title>
        <authorList>
            <person name="Miao H."/>
            <person name="Wang L."/>
            <person name="Qu L."/>
            <person name="Liu H."/>
            <person name="Sun Y."/>
            <person name="Le M."/>
            <person name="Wang Q."/>
            <person name="Wei S."/>
            <person name="Zheng Y."/>
            <person name="Lin W."/>
            <person name="Duan Y."/>
            <person name="Cao H."/>
            <person name="Xiong S."/>
            <person name="Wang X."/>
            <person name="Wei L."/>
            <person name="Li C."/>
            <person name="Ma Q."/>
            <person name="Ju M."/>
            <person name="Zhao R."/>
            <person name="Li G."/>
            <person name="Mu C."/>
            <person name="Tian Q."/>
            <person name="Mei H."/>
            <person name="Zhang T."/>
            <person name="Gao T."/>
            <person name="Zhang H."/>
        </authorList>
    </citation>
    <scope>NUCLEOTIDE SEQUENCE</scope>
    <source>
        <strain evidence="1">KEN1</strain>
    </source>
</reference>
<gene>
    <name evidence="1" type="ORF">Slati_1703100</name>
</gene>
<dbReference type="Gene3D" id="1.10.630.10">
    <property type="entry name" value="Cytochrome P450"/>
    <property type="match status" value="1"/>
</dbReference>
<dbReference type="GO" id="GO:0016705">
    <property type="term" value="F:oxidoreductase activity, acting on paired donors, with incorporation or reduction of molecular oxygen"/>
    <property type="evidence" value="ECO:0007669"/>
    <property type="project" value="InterPro"/>
</dbReference>
<reference evidence="1" key="1">
    <citation type="submission" date="2020-06" db="EMBL/GenBank/DDBJ databases">
        <authorList>
            <person name="Li T."/>
            <person name="Hu X."/>
            <person name="Zhang T."/>
            <person name="Song X."/>
            <person name="Zhang H."/>
            <person name="Dai N."/>
            <person name="Sheng W."/>
            <person name="Hou X."/>
            <person name="Wei L."/>
        </authorList>
    </citation>
    <scope>NUCLEOTIDE SEQUENCE</scope>
    <source>
        <strain evidence="1">KEN1</strain>
        <tissue evidence="1">Leaf</tissue>
    </source>
</reference>
<accession>A0AAW2WV53</accession>
<dbReference type="GO" id="GO:0020037">
    <property type="term" value="F:heme binding"/>
    <property type="evidence" value="ECO:0007669"/>
    <property type="project" value="InterPro"/>
</dbReference>
<dbReference type="PANTHER" id="PTHR24299:SF58">
    <property type="entry name" value="CYTOCHROME P450"/>
    <property type="match status" value="1"/>
</dbReference>